<dbReference type="EMBL" id="CP031320">
    <property type="protein sequence ID" value="AXK33867.1"/>
    <property type="molecule type" value="Genomic_DNA"/>
</dbReference>
<reference evidence="3 4" key="1">
    <citation type="submission" date="2018-07" db="EMBL/GenBank/DDBJ databases">
        <title>Draft genome of the type strain Streptomyces armeniacus ATCC 15676.</title>
        <authorList>
            <person name="Labana P."/>
            <person name="Gosse J.T."/>
            <person name="Boddy C.N."/>
        </authorList>
    </citation>
    <scope>NUCLEOTIDE SEQUENCE [LARGE SCALE GENOMIC DNA]</scope>
    <source>
        <strain evidence="3 4">ATCC 15676</strain>
    </source>
</reference>
<protein>
    <submittedName>
        <fullName evidence="3">Uncharacterized protein</fullName>
    </submittedName>
</protein>
<organism evidence="3 4">
    <name type="scientific">Streptomyces armeniacus</name>
    <dbReference type="NCBI Taxonomy" id="83291"/>
    <lineage>
        <taxon>Bacteria</taxon>
        <taxon>Bacillati</taxon>
        <taxon>Actinomycetota</taxon>
        <taxon>Actinomycetes</taxon>
        <taxon>Kitasatosporales</taxon>
        <taxon>Streptomycetaceae</taxon>
        <taxon>Streptomyces</taxon>
    </lineage>
</organism>
<feature type="transmembrane region" description="Helical" evidence="2">
    <location>
        <begin position="7"/>
        <end position="28"/>
    </location>
</feature>
<gene>
    <name evidence="3" type="ORF">DVA86_15550</name>
</gene>
<dbReference type="KEGG" id="sarm:DVA86_15550"/>
<evidence type="ECO:0000313" key="3">
    <source>
        <dbReference type="EMBL" id="AXK33867.1"/>
    </source>
</evidence>
<feature type="transmembrane region" description="Helical" evidence="2">
    <location>
        <begin position="109"/>
        <end position="127"/>
    </location>
</feature>
<evidence type="ECO:0000256" key="1">
    <source>
        <dbReference type="SAM" id="MobiDB-lite"/>
    </source>
</evidence>
<accession>A0A345XQF1</accession>
<dbReference type="AlphaFoldDB" id="A0A345XQF1"/>
<feature type="region of interest" description="Disordered" evidence="1">
    <location>
        <begin position="133"/>
        <end position="160"/>
    </location>
</feature>
<sequence>MARRPVAVVGAAVLIAEAFGIVLIHLFLSMVVDDQQMSLAGLAPRSMTVATVIGGILFGGYLLVCAGVLLHMAVRDRAPRNFLRILLISAAVVHGVLGAFTVGLVGWPAFLFMMLVLGLIVWSLVSYGDPEGGAKRENNGARGNGGNAGPPRTTPEPTGP</sequence>
<keyword evidence="2" id="KW-1133">Transmembrane helix</keyword>
<proteinExistence type="predicted"/>
<feature type="transmembrane region" description="Helical" evidence="2">
    <location>
        <begin position="82"/>
        <end position="103"/>
    </location>
</feature>
<evidence type="ECO:0000256" key="2">
    <source>
        <dbReference type="SAM" id="Phobius"/>
    </source>
</evidence>
<keyword evidence="2" id="KW-0812">Transmembrane</keyword>
<feature type="transmembrane region" description="Helical" evidence="2">
    <location>
        <begin position="48"/>
        <end position="70"/>
    </location>
</feature>
<dbReference type="Proteomes" id="UP000254425">
    <property type="component" value="Chromosome"/>
</dbReference>
<name>A0A345XQF1_9ACTN</name>
<keyword evidence="2" id="KW-0472">Membrane</keyword>
<evidence type="ECO:0000313" key="4">
    <source>
        <dbReference type="Proteomes" id="UP000254425"/>
    </source>
</evidence>
<keyword evidence="4" id="KW-1185">Reference proteome</keyword>